<protein>
    <submittedName>
        <fullName evidence="1">Uncharacterized protein</fullName>
    </submittedName>
</protein>
<dbReference type="Proteomes" id="UP001476247">
    <property type="component" value="Unassembled WGS sequence"/>
</dbReference>
<dbReference type="EMBL" id="BAABUJ010000012">
    <property type="protein sequence ID" value="GAA5799107.1"/>
    <property type="molecule type" value="Genomic_DNA"/>
</dbReference>
<proteinExistence type="predicted"/>
<accession>A0ABP9XWG2</accession>
<reference evidence="1 2" key="1">
    <citation type="submission" date="2024-04" db="EMBL/GenBank/DDBJ databases">
        <title>genome sequences of Mucor flavus KT1a and Helicostylum pulchrum KT1b strains isolation_sourced from the surface of a dry-aged beef.</title>
        <authorList>
            <person name="Toyotome T."/>
            <person name="Hosono M."/>
            <person name="Torimaru M."/>
            <person name="Fukuda K."/>
            <person name="Mikami N."/>
        </authorList>
    </citation>
    <scope>NUCLEOTIDE SEQUENCE [LARGE SCALE GENOMIC DNA]</scope>
    <source>
        <strain evidence="1 2">KT1b</strain>
    </source>
</reference>
<organism evidence="1 2">
    <name type="scientific">Helicostylum pulchrum</name>
    <dbReference type="NCBI Taxonomy" id="562976"/>
    <lineage>
        <taxon>Eukaryota</taxon>
        <taxon>Fungi</taxon>
        <taxon>Fungi incertae sedis</taxon>
        <taxon>Mucoromycota</taxon>
        <taxon>Mucoromycotina</taxon>
        <taxon>Mucoromycetes</taxon>
        <taxon>Mucorales</taxon>
        <taxon>Mucorineae</taxon>
        <taxon>Mucoraceae</taxon>
        <taxon>Helicostylum</taxon>
    </lineage>
</organism>
<evidence type="ECO:0000313" key="1">
    <source>
        <dbReference type="EMBL" id="GAA5799107.1"/>
    </source>
</evidence>
<keyword evidence="2" id="KW-1185">Reference proteome</keyword>
<name>A0ABP9XWG2_9FUNG</name>
<evidence type="ECO:0000313" key="2">
    <source>
        <dbReference type="Proteomes" id="UP001476247"/>
    </source>
</evidence>
<comment type="caution">
    <text evidence="1">The sequence shown here is derived from an EMBL/GenBank/DDBJ whole genome shotgun (WGS) entry which is preliminary data.</text>
</comment>
<gene>
    <name evidence="1" type="ORF">HPULCUR_004516</name>
</gene>
<sequence>MTKYYSDKKKLVLNGIIQLDNILLGYKGDTKDVKIPLFQALGFSADIYYLYRVNPFVYILNHVGSLNYPVSKKDTANKTTDLIGMLLKLKVEYDKGTRREYF</sequence>